<gene>
    <name evidence="2" type="ORF">AA0113_g5780</name>
</gene>
<keyword evidence="3" id="KW-1185">Reference proteome</keyword>
<protein>
    <recommendedName>
        <fullName evidence="1">DUF7708 domain-containing protein</fullName>
    </recommendedName>
</protein>
<comment type="caution">
    <text evidence="2">The sequence shown here is derived from an EMBL/GenBank/DDBJ whole genome shotgun (WGS) entry which is preliminary data.</text>
</comment>
<dbReference type="Pfam" id="PF24809">
    <property type="entry name" value="DUF7708"/>
    <property type="match status" value="1"/>
</dbReference>
<evidence type="ECO:0000313" key="3">
    <source>
        <dbReference type="Proteomes" id="UP000293823"/>
    </source>
</evidence>
<dbReference type="EMBL" id="PEJP01000020">
    <property type="protein sequence ID" value="RYO64861.1"/>
    <property type="molecule type" value="Genomic_DNA"/>
</dbReference>
<dbReference type="Proteomes" id="UP000293823">
    <property type="component" value="Unassembled WGS sequence"/>
</dbReference>
<name>A0A4Q4S4P4_9PLEO</name>
<sequence length="429" mass="49175">MSELLETFSGTGDVAKAIDPRVGGGLIGALSMLFQVGKNKIGREETITKGIERLTLGLKNMEILSDTLEHSDMMRPVQKVYEEVERFCKKSTAYYNMPPWKRVWEAVANPYKLNIAIELGDIKDSILDAIQTYHILQEREQKEKNKKDSEKAYNDHINRLKKVVMAENYSTEAHADQMKEHCVKLYEHVFSNMQSHYSLVKLQEMNPELLRQVAHLEDWAKCRNPSLLLLLGKNFEVHDYNRGLLWLSPATLQVSEMCKASHVSAFYSPSCQQQGLFRQPEVSFDRLLSSLILQVLNSSRTFFEDHHEEVYQELQPNQNTPCDRKSILIKLLQALDTSTTAILIIDRLDMVGASKKDVSANLDKLVTIMLDPKVKCRIKAVVTGLQDRFHGITSIEEVVKERNWSKITRGKTVSVYGMLQWNQENLDDD</sequence>
<dbReference type="InterPro" id="IPR056125">
    <property type="entry name" value="DUF7708"/>
</dbReference>
<feature type="domain" description="DUF7708" evidence="1">
    <location>
        <begin position="26"/>
        <end position="126"/>
    </location>
</feature>
<accession>A0A4Q4S4P4</accession>
<organism evidence="2 3">
    <name type="scientific">Alternaria arborescens</name>
    <dbReference type="NCBI Taxonomy" id="156630"/>
    <lineage>
        <taxon>Eukaryota</taxon>
        <taxon>Fungi</taxon>
        <taxon>Dikarya</taxon>
        <taxon>Ascomycota</taxon>
        <taxon>Pezizomycotina</taxon>
        <taxon>Dothideomycetes</taxon>
        <taxon>Pleosporomycetidae</taxon>
        <taxon>Pleosporales</taxon>
        <taxon>Pleosporineae</taxon>
        <taxon>Pleosporaceae</taxon>
        <taxon>Alternaria</taxon>
        <taxon>Alternaria sect. Alternaria</taxon>
    </lineage>
</organism>
<evidence type="ECO:0000313" key="2">
    <source>
        <dbReference type="EMBL" id="RYO64861.1"/>
    </source>
</evidence>
<dbReference type="AlphaFoldDB" id="A0A4Q4S4P4"/>
<reference evidence="3" key="1">
    <citation type="journal article" date="2019" name="bioRxiv">
        <title>Genomics, evolutionary history and diagnostics of the Alternaria alternata species group including apple and Asian pear pathotypes.</title>
        <authorList>
            <person name="Armitage A.D."/>
            <person name="Cockerton H.M."/>
            <person name="Sreenivasaprasad S."/>
            <person name="Woodhall J.W."/>
            <person name="Lane C.R."/>
            <person name="Harrison R.J."/>
            <person name="Clarkson J.P."/>
        </authorList>
    </citation>
    <scope>NUCLEOTIDE SEQUENCE [LARGE SCALE GENOMIC DNA]</scope>
    <source>
        <strain evidence="3">RGR 97.0016</strain>
    </source>
</reference>
<evidence type="ECO:0000259" key="1">
    <source>
        <dbReference type="Pfam" id="PF24809"/>
    </source>
</evidence>
<proteinExistence type="predicted"/>